<dbReference type="AlphaFoldDB" id="A0A4Y1QRV6"/>
<name>A0A4Y1QRV6_PRUDU</name>
<accession>A0A4Y1QRV6</accession>
<gene>
    <name evidence="1" type="ORF">Prudu_002932</name>
</gene>
<reference evidence="1" key="1">
    <citation type="journal article" date="2019" name="Science">
        <title>Mutation of a bHLH transcription factor allowed almond domestication.</title>
        <authorList>
            <person name="Sanchez-Perez R."/>
            <person name="Pavan S."/>
            <person name="Mazzeo R."/>
            <person name="Moldovan C."/>
            <person name="Aiese Cigliano R."/>
            <person name="Del Cueto J."/>
            <person name="Ricciardi F."/>
            <person name="Lotti C."/>
            <person name="Ricciardi L."/>
            <person name="Dicenta F."/>
            <person name="Lopez-Marques R.L."/>
            <person name="Lindberg Moller B."/>
        </authorList>
    </citation>
    <scope>NUCLEOTIDE SEQUENCE</scope>
</reference>
<keyword evidence="1" id="KW-0346">Stress response</keyword>
<organism evidence="1">
    <name type="scientific">Prunus dulcis</name>
    <name type="common">Almond</name>
    <name type="synonym">Amygdalus dulcis</name>
    <dbReference type="NCBI Taxonomy" id="3755"/>
    <lineage>
        <taxon>Eukaryota</taxon>
        <taxon>Viridiplantae</taxon>
        <taxon>Streptophyta</taxon>
        <taxon>Embryophyta</taxon>
        <taxon>Tracheophyta</taxon>
        <taxon>Spermatophyta</taxon>
        <taxon>Magnoliopsida</taxon>
        <taxon>eudicotyledons</taxon>
        <taxon>Gunneridae</taxon>
        <taxon>Pentapetalae</taxon>
        <taxon>rosids</taxon>
        <taxon>fabids</taxon>
        <taxon>Rosales</taxon>
        <taxon>Rosaceae</taxon>
        <taxon>Amygdaloideae</taxon>
        <taxon>Amygdaleae</taxon>
        <taxon>Prunus</taxon>
    </lineage>
</organism>
<dbReference type="EMBL" id="AP019297">
    <property type="protein sequence ID" value="BBG94602.1"/>
    <property type="molecule type" value="Genomic_DNA"/>
</dbReference>
<protein>
    <submittedName>
        <fullName evidence="1">Heat shock transcription factor A8</fullName>
    </submittedName>
</protein>
<evidence type="ECO:0000313" key="1">
    <source>
        <dbReference type="EMBL" id="BBG94602.1"/>
    </source>
</evidence>
<proteinExistence type="predicted"/>
<sequence length="136" mass="15160">MNDFVVNPDFMKMLMDEKLSSLENQAPYTLPDVSDDGAWEQLLLASPFLEDIEAAKEDGKETVDSRMEVESTASELQESQNFDTLIEQMKKSQNFASESTVYGSNVESSQSLEHITEQMGYLASDSNSKRGTQSGK</sequence>